<keyword evidence="2" id="KW-1185">Reference proteome</keyword>
<name>A0ABN3JJ38_9ACTN</name>
<dbReference type="EMBL" id="BAAARW010000020">
    <property type="protein sequence ID" value="GAA2431397.1"/>
    <property type="molecule type" value="Genomic_DNA"/>
</dbReference>
<dbReference type="Pfam" id="PF08734">
    <property type="entry name" value="GYD"/>
    <property type="match status" value="1"/>
</dbReference>
<dbReference type="Proteomes" id="UP001501231">
    <property type="component" value="Unassembled WGS sequence"/>
</dbReference>
<comment type="caution">
    <text evidence="1">The sequence shown here is derived from an EMBL/GenBank/DDBJ whole genome shotgun (WGS) entry which is preliminary data.</text>
</comment>
<dbReference type="InterPro" id="IPR014845">
    <property type="entry name" value="GYD/TTHA1554"/>
</dbReference>
<protein>
    <submittedName>
        <fullName evidence="1">GYD domain-containing protein</fullName>
    </submittedName>
</protein>
<accession>A0ABN3JJ38</accession>
<sequence length="93" mass="10466">MPTYVVLYKWTDKGRSDVATLPDRVAQVSSRFQEMGGRVHGIYLTMGQYDQIAILEAPNDETIARFAAYIAGRGNAGSETLRCFSMEEMRELL</sequence>
<organism evidence="1 2">
    <name type="scientific">Actinomadura vinacea</name>
    <dbReference type="NCBI Taxonomy" id="115336"/>
    <lineage>
        <taxon>Bacteria</taxon>
        <taxon>Bacillati</taxon>
        <taxon>Actinomycetota</taxon>
        <taxon>Actinomycetes</taxon>
        <taxon>Streptosporangiales</taxon>
        <taxon>Thermomonosporaceae</taxon>
        <taxon>Actinomadura</taxon>
    </lineage>
</organism>
<evidence type="ECO:0000313" key="1">
    <source>
        <dbReference type="EMBL" id="GAA2431397.1"/>
    </source>
</evidence>
<gene>
    <name evidence="1" type="ORF">GCM10010191_51490</name>
</gene>
<proteinExistence type="predicted"/>
<evidence type="ECO:0000313" key="2">
    <source>
        <dbReference type="Proteomes" id="UP001501231"/>
    </source>
</evidence>
<dbReference type="RefSeq" id="WP_344592240.1">
    <property type="nucleotide sequence ID" value="NZ_BAAARW010000020.1"/>
</dbReference>
<reference evidence="1 2" key="1">
    <citation type="journal article" date="2019" name="Int. J. Syst. Evol. Microbiol.">
        <title>The Global Catalogue of Microorganisms (GCM) 10K type strain sequencing project: providing services to taxonomists for standard genome sequencing and annotation.</title>
        <authorList>
            <consortium name="The Broad Institute Genomics Platform"/>
            <consortium name="The Broad Institute Genome Sequencing Center for Infectious Disease"/>
            <person name="Wu L."/>
            <person name="Ma J."/>
        </authorList>
    </citation>
    <scope>NUCLEOTIDE SEQUENCE [LARGE SCALE GENOMIC DNA]</scope>
    <source>
        <strain evidence="1 2">JCM 3325</strain>
    </source>
</reference>